<dbReference type="Gene3D" id="2.60.40.4070">
    <property type="match status" value="1"/>
</dbReference>
<evidence type="ECO:0000259" key="2">
    <source>
        <dbReference type="Pfam" id="PF18962"/>
    </source>
</evidence>
<evidence type="ECO:0000313" key="4">
    <source>
        <dbReference type="Proteomes" id="UP000319619"/>
    </source>
</evidence>
<dbReference type="Gene3D" id="2.30.40.10">
    <property type="entry name" value="Urease, subunit C, domain 1"/>
    <property type="match status" value="1"/>
</dbReference>
<dbReference type="Pfam" id="PF07969">
    <property type="entry name" value="Amidohydro_3"/>
    <property type="match status" value="1"/>
</dbReference>
<evidence type="ECO:0000259" key="1">
    <source>
        <dbReference type="Pfam" id="PF07969"/>
    </source>
</evidence>
<dbReference type="InterPro" id="IPR026444">
    <property type="entry name" value="Secre_tail"/>
</dbReference>
<protein>
    <recommendedName>
        <fullName evidence="5">Secretion system C-terminal sorting domain-containing protein</fullName>
    </recommendedName>
</protein>
<dbReference type="SUPFAM" id="SSF51556">
    <property type="entry name" value="Metallo-dependent hydrolases"/>
    <property type="match status" value="1"/>
</dbReference>
<dbReference type="NCBIfam" id="TIGR04183">
    <property type="entry name" value="Por_Secre_tail"/>
    <property type="match status" value="1"/>
</dbReference>
<proteinExistence type="predicted"/>
<evidence type="ECO:0008006" key="5">
    <source>
        <dbReference type="Google" id="ProtNLM"/>
    </source>
</evidence>
<comment type="caution">
    <text evidence="3">The sequence shown here is derived from an EMBL/GenBank/DDBJ whole genome shotgun (WGS) entry which is preliminary data.</text>
</comment>
<dbReference type="Gene3D" id="3.20.20.140">
    <property type="entry name" value="Metal-dependent hydrolases"/>
    <property type="match status" value="1"/>
</dbReference>
<feature type="domain" description="Amidohydrolase 3" evidence="1">
    <location>
        <begin position="6"/>
        <end position="350"/>
    </location>
</feature>
<dbReference type="PANTHER" id="PTHR22642">
    <property type="entry name" value="IMIDAZOLONEPROPIONASE"/>
    <property type="match status" value="1"/>
</dbReference>
<dbReference type="AlphaFoldDB" id="A0A532UQR1"/>
<dbReference type="Proteomes" id="UP000319619">
    <property type="component" value="Unassembled WGS sequence"/>
</dbReference>
<accession>A0A532UQR1</accession>
<dbReference type="InterPro" id="IPR032466">
    <property type="entry name" value="Metal_Hydrolase"/>
</dbReference>
<dbReference type="InterPro" id="IPR013108">
    <property type="entry name" value="Amidohydro_3"/>
</dbReference>
<dbReference type="PANTHER" id="PTHR22642:SF2">
    <property type="entry name" value="PROTEIN LONG AFTER FAR-RED 3"/>
    <property type="match status" value="1"/>
</dbReference>
<dbReference type="GO" id="GO:0016810">
    <property type="term" value="F:hydrolase activity, acting on carbon-nitrogen (but not peptide) bonds"/>
    <property type="evidence" value="ECO:0007669"/>
    <property type="project" value="InterPro"/>
</dbReference>
<name>A0A532UQR1_UNCL8</name>
<feature type="domain" description="Secretion system C-terminal sorting" evidence="2">
    <location>
        <begin position="382"/>
        <end position="459"/>
    </location>
</feature>
<gene>
    <name evidence="3" type="ORF">CEE37_14055</name>
</gene>
<dbReference type="InterPro" id="IPR011059">
    <property type="entry name" value="Metal-dep_hydrolase_composite"/>
</dbReference>
<evidence type="ECO:0000313" key="3">
    <source>
        <dbReference type="EMBL" id="TKJ37232.1"/>
    </source>
</evidence>
<sequence>MLEMPAMEPAWNLLPYPTLEQYKTSLLWMQDWLNREGITTAHDAWMEFDPNYYGAYDELAEEGNLTVRYRGSWYIDPALNYMADIQFGLWLSEGFNHPHFKMHSFKFLADNAIEGETALLLEPYAHRPDYYGIKNWEDADMVNAFAMVDEAGHQIHVHVIGDSAAKYTLDALERVGVSGNRHSLAHLQLARSEDVIRMGELGISAHMSQYWMVIDEYYWNFYLPYLGPDRANDMYPHQSLFDADVNVTVGSDFYTSEPDLMKAIYNGMERSNVGGLQLPPARECVSLEEMLRAATINGAYANFLEDEIGSIEVGKKADIVVLSDNLFEITTEEIPNVEIEMTFFEGNLVYDQSSSTPVFDQNSSGIINPTCAPTSITLIQNYPNPFNPITTISFFLPFANSVKVEVFDISGSRVGVGLAPTRQYPPGTHQITFDGSGLPSGIYIYRIQAGDFSATEKMVLVK</sequence>
<reference evidence="3 4" key="1">
    <citation type="submission" date="2017-06" db="EMBL/GenBank/DDBJ databases">
        <title>Novel microbial phyla capable of carbon fixation and sulfur reduction in deep-sea sediments.</title>
        <authorList>
            <person name="Huang J."/>
            <person name="Baker B."/>
            <person name="Wang Y."/>
        </authorList>
    </citation>
    <scope>NUCLEOTIDE SEQUENCE [LARGE SCALE GENOMIC DNA]</scope>
    <source>
        <strain evidence="3">B3_LCP</strain>
    </source>
</reference>
<dbReference type="EMBL" id="NJBN01000013">
    <property type="protein sequence ID" value="TKJ37232.1"/>
    <property type="molecule type" value="Genomic_DNA"/>
</dbReference>
<dbReference type="SUPFAM" id="SSF51338">
    <property type="entry name" value="Composite domain of metallo-dependent hydrolases"/>
    <property type="match status" value="1"/>
</dbReference>
<organism evidence="3 4">
    <name type="scientific">candidate division LCP-89 bacterium B3_LCP</name>
    <dbReference type="NCBI Taxonomy" id="2012998"/>
    <lineage>
        <taxon>Bacteria</taxon>
        <taxon>Pseudomonadati</taxon>
        <taxon>Bacteria division LCP-89</taxon>
    </lineage>
</organism>
<dbReference type="Gene3D" id="3.10.310.70">
    <property type="match status" value="1"/>
</dbReference>
<dbReference type="Pfam" id="PF18962">
    <property type="entry name" value="Por_Secre_tail"/>
    <property type="match status" value="1"/>
</dbReference>